<dbReference type="Pfam" id="PF00117">
    <property type="entry name" value="GATase"/>
    <property type="match status" value="1"/>
</dbReference>
<proteinExistence type="predicted"/>
<feature type="domain" description="Glutamine amidotransferase" evidence="1">
    <location>
        <begin position="35"/>
        <end position="190"/>
    </location>
</feature>
<organism evidence="2 3">
    <name type="scientific">Sphingomonas naphthae</name>
    <dbReference type="NCBI Taxonomy" id="1813468"/>
    <lineage>
        <taxon>Bacteria</taxon>
        <taxon>Pseudomonadati</taxon>
        <taxon>Pseudomonadota</taxon>
        <taxon>Alphaproteobacteria</taxon>
        <taxon>Sphingomonadales</taxon>
        <taxon>Sphingomonadaceae</taxon>
        <taxon>Sphingomonas</taxon>
    </lineage>
</organism>
<evidence type="ECO:0000313" key="3">
    <source>
        <dbReference type="Proteomes" id="UP001220395"/>
    </source>
</evidence>
<dbReference type="CDD" id="cd01741">
    <property type="entry name" value="GATase1_1"/>
    <property type="match status" value="1"/>
</dbReference>
<dbReference type="InterPro" id="IPR029062">
    <property type="entry name" value="Class_I_gatase-like"/>
</dbReference>
<evidence type="ECO:0000259" key="1">
    <source>
        <dbReference type="Pfam" id="PF00117"/>
    </source>
</evidence>
<dbReference type="SUPFAM" id="SSF52317">
    <property type="entry name" value="Class I glutamine amidotransferase-like"/>
    <property type="match status" value="1"/>
</dbReference>
<dbReference type="RefSeq" id="WP_273685911.1">
    <property type="nucleotide sequence ID" value="NZ_CP117411.1"/>
</dbReference>
<protein>
    <submittedName>
        <fullName evidence="2">Glutamine amidotransferase</fullName>
    </submittedName>
</protein>
<evidence type="ECO:0000313" key="2">
    <source>
        <dbReference type="EMBL" id="WCT71964.1"/>
    </source>
</evidence>
<gene>
    <name evidence="2" type="ORF">PQ455_09900</name>
</gene>
<dbReference type="NCBIfam" id="NF005458">
    <property type="entry name" value="PRK07053.1"/>
    <property type="match status" value="1"/>
</dbReference>
<dbReference type="PANTHER" id="PTHR42695">
    <property type="entry name" value="GLUTAMINE AMIDOTRANSFERASE YLR126C-RELATED"/>
    <property type="match status" value="1"/>
</dbReference>
<dbReference type="PANTHER" id="PTHR42695:SF5">
    <property type="entry name" value="GLUTAMINE AMIDOTRANSFERASE YLR126C-RELATED"/>
    <property type="match status" value="1"/>
</dbReference>
<dbReference type="PROSITE" id="PS51273">
    <property type="entry name" value="GATASE_TYPE_1"/>
    <property type="match status" value="1"/>
</dbReference>
<dbReference type="EMBL" id="CP117411">
    <property type="protein sequence ID" value="WCT71964.1"/>
    <property type="molecule type" value="Genomic_DNA"/>
</dbReference>
<dbReference type="Proteomes" id="UP001220395">
    <property type="component" value="Chromosome"/>
</dbReference>
<sequence>MKRALIIRHTPYEGIAGFRQPIEDAGYVIDRVDVTDCAFATTDFLSPDLVVAMGGPMGVHERIAYPWIDCEVNRLSIRIGRGLPTLGVCLGAQMVAAALGAKVYPGPVREVGFAPVQLTDAGAASPLRHIADVPVLHWHGDTFDVPDNVEVLARTASYVQGFRRGRHLLALQCHPEMGEDPRIDAWLRDEAYVESAGTTVAALRADYEALGPATVRAGRRLIAEWLAGLE</sequence>
<keyword evidence="3" id="KW-1185">Reference proteome</keyword>
<name>A0ABY7TJ93_9SPHN</name>
<dbReference type="Gene3D" id="3.40.50.880">
    <property type="match status" value="1"/>
</dbReference>
<keyword evidence="2" id="KW-0315">Glutamine amidotransferase</keyword>
<accession>A0ABY7TJ93</accession>
<dbReference type="InterPro" id="IPR017926">
    <property type="entry name" value="GATASE"/>
</dbReference>
<dbReference type="InterPro" id="IPR044992">
    <property type="entry name" value="ChyE-like"/>
</dbReference>
<reference evidence="2 3" key="1">
    <citation type="submission" date="2023-02" db="EMBL/GenBank/DDBJ databases">
        <title>Genome sequence of Sphingomonas naphthae.</title>
        <authorList>
            <person name="Kim S."/>
            <person name="Heo J."/>
            <person name="Kwon S.-W."/>
        </authorList>
    </citation>
    <scope>NUCLEOTIDE SEQUENCE [LARGE SCALE GENOMIC DNA]</scope>
    <source>
        <strain evidence="2 3">KACC 18716</strain>
    </source>
</reference>